<keyword evidence="2 11" id="KW-0645">Protease</keyword>
<dbReference type="OMA" id="MGMEWNG"/>
<dbReference type="Gene3D" id="2.60.120.260">
    <property type="entry name" value="Galactose-binding domain-like"/>
    <property type="match status" value="1"/>
</dbReference>
<evidence type="ECO:0000256" key="12">
    <source>
        <dbReference type="RuleBase" id="RU003355"/>
    </source>
</evidence>
<dbReference type="Gene3D" id="2.10.220.10">
    <property type="entry name" value="Hormone Receptor, Insulin-like Growth Factor Receptor 1, Chain A, domain 2"/>
    <property type="match status" value="3"/>
</dbReference>
<evidence type="ECO:0000313" key="15">
    <source>
        <dbReference type="Ensembl" id="ENSSAUP00010028463.1"/>
    </source>
</evidence>
<reference evidence="15" key="2">
    <citation type="submission" date="2025-08" db="UniProtKB">
        <authorList>
            <consortium name="Ensembl"/>
        </authorList>
    </citation>
    <scope>IDENTIFICATION</scope>
</reference>
<keyword evidence="16" id="KW-1185">Reference proteome</keyword>
<dbReference type="SMART" id="SM00261">
    <property type="entry name" value="FU"/>
    <property type="match status" value="3"/>
</dbReference>
<dbReference type="FunFam" id="2.10.220.10:FF:000046">
    <property type="entry name" value="Proprotein convertase subtilisin/kexin type 5b"/>
    <property type="match status" value="1"/>
</dbReference>
<evidence type="ECO:0000256" key="13">
    <source>
        <dbReference type="SAM" id="SignalP"/>
    </source>
</evidence>
<dbReference type="CDD" id="cd00064">
    <property type="entry name" value="FU"/>
    <property type="match status" value="3"/>
</dbReference>
<feature type="domain" description="P/Homo B" evidence="14">
    <location>
        <begin position="445"/>
        <end position="585"/>
    </location>
</feature>
<dbReference type="InterPro" id="IPR000742">
    <property type="entry name" value="EGF"/>
</dbReference>
<dbReference type="InterPro" id="IPR006212">
    <property type="entry name" value="Furin_repeat"/>
</dbReference>
<dbReference type="InterPro" id="IPR002884">
    <property type="entry name" value="P_dom"/>
</dbReference>
<evidence type="ECO:0000256" key="11">
    <source>
        <dbReference type="PROSITE-ProRule" id="PRU01240"/>
    </source>
</evidence>
<dbReference type="PROSITE" id="PS51892">
    <property type="entry name" value="SUBTILASE"/>
    <property type="match status" value="1"/>
</dbReference>
<feature type="active site" description="Charge relay system" evidence="10 11">
    <location>
        <position position="196"/>
    </location>
</feature>
<evidence type="ECO:0000256" key="3">
    <source>
        <dbReference type="ARBA" id="ARBA00022685"/>
    </source>
</evidence>
<evidence type="ECO:0000256" key="10">
    <source>
        <dbReference type="PIRSR" id="PIRSR615500-1"/>
    </source>
</evidence>
<evidence type="ECO:0000256" key="5">
    <source>
        <dbReference type="ARBA" id="ARBA00022737"/>
    </source>
</evidence>
<dbReference type="SUPFAM" id="SSF57184">
    <property type="entry name" value="Growth factor receptor domain"/>
    <property type="match status" value="2"/>
</dbReference>
<dbReference type="PANTHER" id="PTHR42884:SF7">
    <property type="entry name" value="PROPROTEIN CONVERTASE SUBTILISIN_KEXIN TYPE 5"/>
    <property type="match status" value="1"/>
</dbReference>
<dbReference type="Gene3D" id="3.30.70.850">
    <property type="entry name" value="Peptidase S8, pro-domain"/>
    <property type="match status" value="1"/>
</dbReference>
<keyword evidence="9" id="KW-0325">Glycoprotein</keyword>
<protein>
    <submittedName>
        <fullName evidence="15">Proprotein convertase subtilisin/kexin type 5b</fullName>
    </submittedName>
</protein>
<dbReference type="InterPro" id="IPR034182">
    <property type="entry name" value="Kexin/furin"/>
</dbReference>
<evidence type="ECO:0000256" key="2">
    <source>
        <dbReference type="ARBA" id="ARBA00022670"/>
    </source>
</evidence>
<dbReference type="SMART" id="SM00181">
    <property type="entry name" value="EGF"/>
    <property type="match status" value="3"/>
</dbReference>
<sequence>MVRNAAWRRSLLCVLALSLGFASPPCNARIYTNHWAVRIGGGPDVAERIADKYGYRNMGQIGDLKDHYHFFHSRTIKRSTLSSRGRHSFISMEPKVEWIQQQVVKRRIKRDYKPWSSMWYIHCNGDIHNCQSDMNIMGAWKMGYTGKNVVVTILDDGIERNHPDLVQNYDAQASFDVNGNDMDPMPRYDATNENKHGTRCAGEVAATANNSDCIVGIAYNARIGGVRMLDGDVTDMVEAKSLSLQPQHIDIYSASWGPDDDGKTVDGPASLARQAFENGIRMGRKGRGSIFVWASGNGGRSRDHCSCDGYTNSIYTISISSTAESGRKPWYLEECSSTLTTTYSSGENYDRKIITTDLRHRCTDSHTGTSASAPMAAAIIALALEANPVLSWRDVQHIIVKTSKPGHLSAPDWKTNAAGYNVSHLYGFGLMDAEAMVKEAEKWKQVPSQHVCVESADRQIRTIRPEHVVRSVYKATGCTDNHNHHVIFLEHVVVRITITHPRRGDLSINLTSPSGTKSQLLANRLFDHSMEGFKNWEFMTTHCWGEKAAGDWVLEIYDSPSQLRSQKVPGKLKEWSLVLYGTTEHPKYKWSLLFVPPFAISDVLFHLMSLFSLSLFASLSRMCVSECPSGFFRDDRKRCKKCSSLCETCVGSRSDQCTTCRTGFHLNEGSNTCVANCADNFYLDHSNICRRCPENCKRCTASIFCTECKPGMSLQANKCQMTCDPGTYYNGHRRTCEPCHRACATCAGTGVEACTKCADGYLLEDWRCVSTCSSGYYLSEQTSDNGQVQRSCKNLHCYCASTTCSLCNSQHVCVAPYVSSLCPHTQHLSVLSLLIAFFFCIQASSSL</sequence>
<dbReference type="InterPro" id="IPR036852">
    <property type="entry name" value="Peptidase_S8/S53_dom_sf"/>
</dbReference>
<dbReference type="Proteomes" id="UP000472265">
    <property type="component" value="Chromosome 5"/>
</dbReference>
<dbReference type="InterPro" id="IPR023827">
    <property type="entry name" value="Peptidase_S8_Asp-AS"/>
</dbReference>
<evidence type="ECO:0000256" key="6">
    <source>
        <dbReference type="ARBA" id="ARBA00022801"/>
    </source>
</evidence>
<dbReference type="SUPFAM" id="SSF49785">
    <property type="entry name" value="Galactose-binding domain-like"/>
    <property type="match status" value="1"/>
</dbReference>
<dbReference type="InterPro" id="IPR008979">
    <property type="entry name" value="Galactose-bd-like_sf"/>
</dbReference>
<name>A0A671VN80_SPAAU</name>
<evidence type="ECO:0000313" key="16">
    <source>
        <dbReference type="Proteomes" id="UP000472265"/>
    </source>
</evidence>
<dbReference type="GO" id="GO:0016486">
    <property type="term" value="P:peptide hormone processing"/>
    <property type="evidence" value="ECO:0007669"/>
    <property type="project" value="TreeGrafter"/>
</dbReference>
<evidence type="ECO:0000259" key="14">
    <source>
        <dbReference type="PROSITE" id="PS51829"/>
    </source>
</evidence>
<dbReference type="InterPro" id="IPR038466">
    <property type="entry name" value="S8_pro-domain_sf"/>
</dbReference>
<proteinExistence type="inferred from homology"/>
<evidence type="ECO:0000256" key="8">
    <source>
        <dbReference type="ARBA" id="ARBA00023145"/>
    </source>
</evidence>
<dbReference type="PROSITE" id="PS51829">
    <property type="entry name" value="P_HOMO_B"/>
    <property type="match status" value="1"/>
</dbReference>
<dbReference type="InterPro" id="IPR015500">
    <property type="entry name" value="Peptidase_S8_subtilisin-rel"/>
</dbReference>
<dbReference type="Pfam" id="PF00082">
    <property type="entry name" value="Peptidase_S8"/>
    <property type="match status" value="1"/>
</dbReference>
<keyword evidence="3" id="KW-0165">Cleavage on pair of basic residues</keyword>
<dbReference type="InterPro" id="IPR000209">
    <property type="entry name" value="Peptidase_S8/S53_dom"/>
</dbReference>
<dbReference type="Pfam" id="PF16470">
    <property type="entry name" value="S8_pro-domain"/>
    <property type="match status" value="1"/>
</dbReference>
<evidence type="ECO:0000256" key="4">
    <source>
        <dbReference type="ARBA" id="ARBA00022729"/>
    </source>
</evidence>
<dbReference type="GO" id="GO:0004252">
    <property type="term" value="F:serine-type endopeptidase activity"/>
    <property type="evidence" value="ECO:0007669"/>
    <property type="project" value="UniProtKB-UniRule"/>
</dbReference>
<dbReference type="Ensembl" id="ENSSAUT00010030011.1">
    <property type="protein sequence ID" value="ENSSAUP00010028463.1"/>
    <property type="gene ID" value="ENSSAUG00010011643.1"/>
</dbReference>
<dbReference type="PROSITE" id="PS00137">
    <property type="entry name" value="SUBTILASE_HIS"/>
    <property type="match status" value="1"/>
</dbReference>
<dbReference type="PROSITE" id="PS00136">
    <property type="entry name" value="SUBTILASE_ASP"/>
    <property type="match status" value="1"/>
</dbReference>
<dbReference type="FunFam" id="3.30.70.850:FF:000001">
    <property type="entry name" value="Proprotein convertase subtilisin/kexin type 5"/>
    <property type="match status" value="1"/>
</dbReference>
<dbReference type="CDD" id="cd04059">
    <property type="entry name" value="Peptidases_S8_Protein_convertases_Kexins_Furin-like"/>
    <property type="match status" value="1"/>
</dbReference>
<evidence type="ECO:0000256" key="1">
    <source>
        <dbReference type="ARBA" id="ARBA00011073"/>
    </source>
</evidence>
<dbReference type="AlphaFoldDB" id="A0A671VN80"/>
<dbReference type="SUPFAM" id="SSF54897">
    <property type="entry name" value="Protease propeptides/inhibitors"/>
    <property type="match status" value="1"/>
</dbReference>
<dbReference type="InterPro" id="IPR022398">
    <property type="entry name" value="Peptidase_S8_His-AS"/>
</dbReference>
<dbReference type="PANTHER" id="PTHR42884">
    <property type="entry name" value="PROPROTEIN CONVERTASE SUBTILISIN/KEXIN-RELATED"/>
    <property type="match status" value="1"/>
</dbReference>
<dbReference type="PRINTS" id="PR00723">
    <property type="entry name" value="SUBTILISIN"/>
</dbReference>
<dbReference type="Pfam" id="PF01483">
    <property type="entry name" value="P_proprotein"/>
    <property type="match status" value="1"/>
</dbReference>
<keyword evidence="7 11" id="KW-0720">Serine protease</keyword>
<dbReference type="InterPro" id="IPR032815">
    <property type="entry name" value="S8_pro-domain"/>
</dbReference>
<dbReference type="PROSITE" id="PS00138">
    <property type="entry name" value="SUBTILASE_SER"/>
    <property type="match status" value="1"/>
</dbReference>
<keyword evidence="6 11" id="KW-0378">Hydrolase</keyword>
<dbReference type="GeneTree" id="ENSGT00940000155770"/>
<keyword evidence="4 13" id="KW-0732">Signal</keyword>
<organism evidence="15 16">
    <name type="scientific">Sparus aurata</name>
    <name type="common">Gilthead sea bream</name>
    <dbReference type="NCBI Taxonomy" id="8175"/>
    <lineage>
        <taxon>Eukaryota</taxon>
        <taxon>Metazoa</taxon>
        <taxon>Chordata</taxon>
        <taxon>Craniata</taxon>
        <taxon>Vertebrata</taxon>
        <taxon>Euteleostomi</taxon>
        <taxon>Actinopterygii</taxon>
        <taxon>Neopterygii</taxon>
        <taxon>Teleostei</taxon>
        <taxon>Neoteleostei</taxon>
        <taxon>Acanthomorphata</taxon>
        <taxon>Eupercaria</taxon>
        <taxon>Spariformes</taxon>
        <taxon>Sparidae</taxon>
        <taxon>Sparus</taxon>
    </lineage>
</organism>
<feature type="active site" description="Charge relay system" evidence="10 11">
    <location>
        <position position="155"/>
    </location>
</feature>
<dbReference type="Gene3D" id="3.40.50.200">
    <property type="entry name" value="Peptidase S8/S53 domain"/>
    <property type="match status" value="1"/>
</dbReference>
<keyword evidence="8" id="KW-0865">Zymogen</keyword>
<evidence type="ECO:0000256" key="7">
    <source>
        <dbReference type="ARBA" id="ARBA00022825"/>
    </source>
</evidence>
<dbReference type="FunFam" id="3.40.50.200:FF:000002">
    <property type="entry name" value="Proprotein convertase subtilisin/kexin type 5"/>
    <property type="match status" value="1"/>
</dbReference>
<feature type="active site" description="Charge relay system" evidence="10 11">
    <location>
        <position position="370"/>
    </location>
</feature>
<comment type="similarity">
    <text evidence="1 11 12">Belongs to the peptidase S8 family.</text>
</comment>
<dbReference type="InterPro" id="IPR023828">
    <property type="entry name" value="Peptidase_S8_Ser-AS"/>
</dbReference>
<dbReference type="GO" id="GO:0005802">
    <property type="term" value="C:trans-Golgi network"/>
    <property type="evidence" value="ECO:0007669"/>
    <property type="project" value="TreeGrafter"/>
</dbReference>
<dbReference type="FunFam" id="2.60.120.260:FF:000006">
    <property type="entry name" value="Proprotein convertase subtilisin/kexin type 5"/>
    <property type="match status" value="1"/>
</dbReference>
<dbReference type="SUPFAM" id="SSF52743">
    <property type="entry name" value="Subtilisin-like"/>
    <property type="match status" value="1"/>
</dbReference>
<feature type="signal peptide" evidence="13">
    <location>
        <begin position="1"/>
        <end position="22"/>
    </location>
</feature>
<evidence type="ECO:0000256" key="9">
    <source>
        <dbReference type="ARBA" id="ARBA00023180"/>
    </source>
</evidence>
<reference evidence="15" key="1">
    <citation type="submission" date="2021-04" db="EMBL/GenBank/DDBJ databases">
        <authorList>
            <consortium name="Wellcome Sanger Institute Data Sharing"/>
        </authorList>
    </citation>
    <scope>NUCLEOTIDE SEQUENCE [LARGE SCALE GENOMIC DNA]</scope>
</reference>
<dbReference type="GO" id="GO:0000139">
    <property type="term" value="C:Golgi membrane"/>
    <property type="evidence" value="ECO:0007669"/>
    <property type="project" value="TreeGrafter"/>
</dbReference>
<reference evidence="15" key="3">
    <citation type="submission" date="2025-09" db="UniProtKB">
        <authorList>
            <consortium name="Ensembl"/>
        </authorList>
    </citation>
    <scope>IDENTIFICATION</scope>
</reference>
<keyword evidence="5" id="KW-0677">Repeat</keyword>
<dbReference type="InterPro" id="IPR009030">
    <property type="entry name" value="Growth_fac_rcpt_cys_sf"/>
</dbReference>
<feature type="chain" id="PRO_5025599679" evidence="13">
    <location>
        <begin position="23"/>
        <end position="847"/>
    </location>
</feature>
<accession>A0A671VN80</accession>
<gene>
    <name evidence="15" type="primary">PCSK5</name>
    <name evidence="15" type="synonym">pcsk5b</name>
</gene>